<comment type="similarity">
    <text evidence="8">Belongs to the peptidase M28 family. M28E subfamily.</text>
</comment>
<dbReference type="GO" id="GO:0008235">
    <property type="term" value="F:metalloexopeptidase activity"/>
    <property type="evidence" value="ECO:0007669"/>
    <property type="project" value="InterPro"/>
</dbReference>
<dbReference type="SUPFAM" id="SSF53187">
    <property type="entry name" value="Zn-dependent exopeptidases"/>
    <property type="match status" value="1"/>
</dbReference>
<dbReference type="PANTHER" id="PTHR12147:SF56">
    <property type="entry name" value="AMINOPEPTIDASE YDR415C-RELATED"/>
    <property type="match status" value="1"/>
</dbReference>
<dbReference type="EC" id="3.4.-.-" evidence="10"/>
<sequence length="909" mass="97655">MDHVRLELLLSITLKLKPACTLMTTVHTCRWEWCRDAFSNHADLVDHVKIHMMRGRPITRKKAAEVLRTEGYTPEEIAVRTIPGYVPAPSVVDDPVSQPPGDSEPRNSPLIEPQTPKPVAAAVVHTPNSGMDMPPSSPPPASPSPQNTPIADQLENMSISEPEDGNLGTYSHMMVPLSSPSANSNKNGANTPGSTRSARGKRRSSFVEMSSSPPPDEFSAPRKQPLPESPTVAVIIAEREKGLQEKARERENMVAAERAREVRREADKAAEKTQRTGSPPRGAPSVVRFRGRGRGRGRRGLTLSRAIPPGTPQSKAPAPSFSPPRPVSASQDTVDKMMSQYTHADSDEDIHANLMENLGGADWGLQTQVPFVPQTQESYGHSEASGSHGGPQSQDVSQGSQREVQSNPTGKYIQLNQGFAPILYNPGILLAIRLINQPCEPPATLHITRLPLRMPLGQFAFASWHEALPGVCTAHYKIPFPQYAVIVYSLKMYAAASFLLATAIGALGVPATVSEFSDLSLRTIQFSNEHIEKLPIAAIESLRFAPALPRPLSSDSLNAARASIANISILTATTISDEAIEELQGRYERKLWGPGYVDITDSGPSSSIKSRAVVAPNYPTPNPSAHPELTPMLAMVTASEIKSYVNQLSTGYATRYYRSTNARAPSLWIQSQFASWLGTSQAKLAENSFNQPNVIGRIEAKSGSASAGIVILGAHLDSTSQSASSSAPGADDDASGVAVMMAIMRILKANNYQGTYAIEAHAYAGEEGGLLGAKTLAASYKSAGKTVRGMLDFEMIGYQPNTSSNSGKSSTITVLSDPVSAMSTHMTNVVKAYVPTAERRSVSCGYGCSDHYAFYDAGYPVVCIAAYGPNDGNLNPNYHRTTDTIDKLNFDKGADFVKAGLAWVVEVAA</sequence>
<protein>
    <recommendedName>
        <fullName evidence="10">Peptide hydrolase</fullName>
        <ecNumber evidence="10">3.4.-.-</ecNumber>
    </recommendedName>
</protein>
<feature type="compositionally biased region" description="Polar residues" evidence="11">
    <location>
        <begin position="178"/>
        <end position="197"/>
    </location>
</feature>
<evidence type="ECO:0000256" key="10">
    <source>
        <dbReference type="RuleBase" id="RU361240"/>
    </source>
</evidence>
<dbReference type="PROSITE" id="PS50157">
    <property type="entry name" value="ZINC_FINGER_C2H2_2"/>
    <property type="match status" value="1"/>
</dbReference>
<evidence type="ECO:0000256" key="9">
    <source>
        <dbReference type="PROSITE-ProRule" id="PRU00042"/>
    </source>
</evidence>
<reference evidence="13" key="1">
    <citation type="submission" date="2020-09" db="EMBL/GenBank/DDBJ databases">
        <title>Comparative genome analyses of four rice-infecting Rhizoctonia solani isolates reveal extensive enrichment of homogalacturonan modification genes.</title>
        <authorList>
            <person name="Lee D.-Y."/>
            <person name="Jeon J."/>
            <person name="Kim K.-T."/>
            <person name="Cheong K."/>
            <person name="Song H."/>
            <person name="Choi G."/>
            <person name="Ko J."/>
            <person name="Opiyo S.O."/>
            <person name="Zuo S."/>
            <person name="Madhav S."/>
            <person name="Lee Y.-H."/>
            <person name="Wang G.-L."/>
        </authorList>
    </citation>
    <scope>NUCLEOTIDE SEQUENCE</scope>
    <source>
        <strain evidence="13">AG1-IA WGL</strain>
    </source>
</reference>
<dbReference type="Gene3D" id="3.40.630.10">
    <property type="entry name" value="Zn peptidases"/>
    <property type="match status" value="1"/>
</dbReference>
<keyword evidence="2" id="KW-0031">Aminopeptidase</keyword>
<feature type="compositionally biased region" description="Basic residues" evidence="11">
    <location>
        <begin position="289"/>
        <end position="299"/>
    </location>
</feature>
<keyword evidence="6 10" id="KW-0378">Hydrolase</keyword>
<evidence type="ECO:0000256" key="7">
    <source>
        <dbReference type="ARBA" id="ARBA00022833"/>
    </source>
</evidence>
<feature type="region of interest" description="Disordered" evidence="11">
    <location>
        <begin position="375"/>
        <end position="407"/>
    </location>
</feature>
<feature type="non-terminal residue" evidence="13">
    <location>
        <position position="909"/>
    </location>
</feature>
<proteinExistence type="inferred from homology"/>
<dbReference type="OrthoDB" id="10013407at2759"/>
<feature type="compositionally biased region" description="Low complexity" evidence="11">
    <location>
        <begin position="88"/>
        <end position="101"/>
    </location>
</feature>
<dbReference type="AlphaFoldDB" id="A0A8H7LN04"/>
<keyword evidence="3 10" id="KW-0645">Protease</keyword>
<keyword evidence="7 10" id="KW-0862">Zinc</keyword>
<dbReference type="InterPro" id="IPR007484">
    <property type="entry name" value="Peptidase_M28"/>
</dbReference>
<organism evidence="13 14">
    <name type="scientific">Rhizoctonia solani</name>
    <dbReference type="NCBI Taxonomy" id="456999"/>
    <lineage>
        <taxon>Eukaryota</taxon>
        <taxon>Fungi</taxon>
        <taxon>Dikarya</taxon>
        <taxon>Basidiomycota</taxon>
        <taxon>Agaricomycotina</taxon>
        <taxon>Agaricomycetes</taxon>
        <taxon>Cantharellales</taxon>
        <taxon>Ceratobasidiaceae</taxon>
        <taxon>Rhizoctonia</taxon>
    </lineage>
</organism>
<evidence type="ECO:0000256" key="5">
    <source>
        <dbReference type="ARBA" id="ARBA00022729"/>
    </source>
</evidence>
<evidence type="ECO:0000256" key="2">
    <source>
        <dbReference type="ARBA" id="ARBA00022438"/>
    </source>
</evidence>
<keyword evidence="9" id="KW-0863">Zinc-finger</keyword>
<evidence type="ECO:0000313" key="13">
    <source>
        <dbReference type="EMBL" id="KAF8690997.1"/>
    </source>
</evidence>
<feature type="region of interest" description="Disordered" evidence="11">
    <location>
        <begin position="88"/>
        <end position="332"/>
    </location>
</feature>
<dbReference type="GO" id="GO:0004177">
    <property type="term" value="F:aminopeptidase activity"/>
    <property type="evidence" value="ECO:0007669"/>
    <property type="project" value="UniProtKB-KW"/>
</dbReference>
<comment type="cofactor">
    <cofactor evidence="1">
        <name>Zn(2+)</name>
        <dbReference type="ChEBI" id="CHEBI:29105"/>
    </cofactor>
</comment>
<feature type="compositionally biased region" description="Basic and acidic residues" evidence="11">
    <location>
        <begin position="237"/>
        <end position="274"/>
    </location>
</feature>
<keyword evidence="4 10" id="KW-0479">Metal-binding</keyword>
<dbReference type="PROSITE" id="PS00028">
    <property type="entry name" value="ZINC_FINGER_C2H2_1"/>
    <property type="match status" value="1"/>
</dbReference>
<dbReference type="InterPro" id="IPR013087">
    <property type="entry name" value="Znf_C2H2_type"/>
</dbReference>
<evidence type="ECO:0000259" key="12">
    <source>
        <dbReference type="PROSITE" id="PS50157"/>
    </source>
</evidence>
<evidence type="ECO:0000256" key="3">
    <source>
        <dbReference type="ARBA" id="ARBA00022670"/>
    </source>
</evidence>
<evidence type="ECO:0000256" key="8">
    <source>
        <dbReference type="ARBA" id="ARBA00043962"/>
    </source>
</evidence>
<feature type="compositionally biased region" description="Polar residues" evidence="11">
    <location>
        <begin position="147"/>
        <end position="159"/>
    </location>
</feature>
<gene>
    <name evidence="13" type="ORF">RHS03_08865</name>
</gene>
<dbReference type="GO" id="GO:0008270">
    <property type="term" value="F:zinc ion binding"/>
    <property type="evidence" value="ECO:0007669"/>
    <property type="project" value="UniProtKB-KW"/>
</dbReference>
<dbReference type="Pfam" id="PF04389">
    <property type="entry name" value="Peptidase_M28"/>
    <property type="match status" value="1"/>
</dbReference>
<evidence type="ECO:0000313" key="14">
    <source>
        <dbReference type="Proteomes" id="UP000602905"/>
    </source>
</evidence>
<accession>A0A8H7LN04</accession>
<keyword evidence="5" id="KW-0732">Signal</keyword>
<dbReference type="EMBL" id="JACYCD010000576">
    <property type="protein sequence ID" value="KAF8690997.1"/>
    <property type="molecule type" value="Genomic_DNA"/>
</dbReference>
<dbReference type="GO" id="GO:0006508">
    <property type="term" value="P:proteolysis"/>
    <property type="evidence" value="ECO:0007669"/>
    <property type="project" value="UniProtKB-KW"/>
</dbReference>
<evidence type="ECO:0000256" key="4">
    <source>
        <dbReference type="ARBA" id="ARBA00022723"/>
    </source>
</evidence>
<dbReference type="PANTHER" id="PTHR12147">
    <property type="entry name" value="METALLOPEPTIDASE M28 FAMILY MEMBER"/>
    <property type="match status" value="1"/>
</dbReference>
<feature type="domain" description="C2H2-type" evidence="12">
    <location>
        <begin position="27"/>
        <end position="51"/>
    </location>
</feature>
<comment type="caution">
    <text evidence="13">The sequence shown here is derived from an EMBL/GenBank/DDBJ whole genome shotgun (WGS) entry which is preliminary data.</text>
</comment>
<evidence type="ECO:0000256" key="6">
    <source>
        <dbReference type="ARBA" id="ARBA00022801"/>
    </source>
</evidence>
<dbReference type="Proteomes" id="UP000602905">
    <property type="component" value="Unassembled WGS sequence"/>
</dbReference>
<evidence type="ECO:0000256" key="1">
    <source>
        <dbReference type="ARBA" id="ARBA00001947"/>
    </source>
</evidence>
<evidence type="ECO:0000256" key="11">
    <source>
        <dbReference type="SAM" id="MobiDB-lite"/>
    </source>
</evidence>
<dbReference type="InterPro" id="IPR045175">
    <property type="entry name" value="M28_fam"/>
</dbReference>
<name>A0A8H7LN04_9AGAM</name>
<feature type="compositionally biased region" description="Polar residues" evidence="11">
    <location>
        <begin position="390"/>
        <end position="407"/>
    </location>
</feature>